<comment type="function">
    <text evidence="6">Regulatory protein of the TOL plasmid xyl operons. XylS activates the xylXYZLTEGFJQKIH operon required for the degradation of toluene, m-xylene and p-xylene.</text>
</comment>
<keyword evidence="4" id="KW-0010">Activator</keyword>
<dbReference type="SUPFAM" id="SSF51215">
    <property type="entry name" value="Regulatory protein AraC"/>
    <property type="match status" value="1"/>
</dbReference>
<dbReference type="EMBL" id="RBPL01000090">
    <property type="protein sequence ID" value="RMN94418.1"/>
    <property type="molecule type" value="Genomic_DNA"/>
</dbReference>
<comment type="subcellular location">
    <subcellularLocation>
        <location evidence="1">Cytoplasm</location>
    </subcellularLocation>
</comment>
<dbReference type="InterPro" id="IPR003313">
    <property type="entry name" value="AraC-bd"/>
</dbReference>
<evidence type="ECO:0000259" key="7">
    <source>
        <dbReference type="PROSITE" id="PS01124"/>
    </source>
</evidence>
<dbReference type="PANTHER" id="PTHR46796">
    <property type="entry name" value="HTH-TYPE TRANSCRIPTIONAL ACTIVATOR RHAS-RELATED"/>
    <property type="match status" value="1"/>
</dbReference>
<dbReference type="Pfam" id="PF12833">
    <property type="entry name" value="HTH_18"/>
    <property type="match status" value="1"/>
</dbReference>
<proteinExistence type="predicted"/>
<dbReference type="InterPro" id="IPR018060">
    <property type="entry name" value="HTH_AraC"/>
</dbReference>
<keyword evidence="2" id="KW-0805">Transcription regulation</keyword>
<sequence>MRHPDSSVKLPLSLRRRETRMNSIHPENSTATPFFWRDKQLPFIEARSVEDGRRVCYAPHSHEIFSIGAITAGQSTYLHEKTAQRVAAGTVVLMNPGDVHACNPINDQPWSYLMLYVDSHWLSDIQHDAGLDAKYGFQPLSHTRSNNPVLFGAVTALYQTLIDAKADTLQKHCAAVSFFTLMLETLGDAPALARRPSPRVTRAADYINDNFTQPIKLADICSAANLSASYLIRSFEQHYHLTPHAYLLNRRIQHAQTQLKSGKMIADVAQETGFADQAHLQREFKKHLAATPGQYRL</sequence>
<dbReference type="Gene3D" id="1.10.10.60">
    <property type="entry name" value="Homeodomain-like"/>
    <property type="match status" value="1"/>
</dbReference>
<comment type="caution">
    <text evidence="8">The sequence shown here is derived from an EMBL/GenBank/DDBJ whole genome shotgun (WGS) entry which is preliminary data.</text>
</comment>
<dbReference type="GO" id="GO:0009893">
    <property type="term" value="P:positive regulation of metabolic process"/>
    <property type="evidence" value="ECO:0007669"/>
    <property type="project" value="UniProtKB-ARBA"/>
</dbReference>
<evidence type="ECO:0000313" key="9">
    <source>
        <dbReference type="Proteomes" id="UP000278062"/>
    </source>
</evidence>
<dbReference type="GO" id="GO:0043565">
    <property type="term" value="F:sequence-specific DNA binding"/>
    <property type="evidence" value="ECO:0007669"/>
    <property type="project" value="InterPro"/>
</dbReference>
<dbReference type="SUPFAM" id="SSF46689">
    <property type="entry name" value="Homeodomain-like"/>
    <property type="match status" value="2"/>
</dbReference>
<dbReference type="AlphaFoldDB" id="A0A3M3RD89"/>
<protein>
    <submittedName>
        <fullName evidence="8">Transcriptional regulator, AraC family</fullName>
    </submittedName>
</protein>
<evidence type="ECO:0000256" key="6">
    <source>
        <dbReference type="ARBA" id="ARBA00037345"/>
    </source>
</evidence>
<gene>
    <name evidence="8" type="ORF">ALQ49_05503</name>
</gene>
<dbReference type="Gene3D" id="2.60.120.10">
    <property type="entry name" value="Jelly Rolls"/>
    <property type="match status" value="1"/>
</dbReference>
<organism evidence="8 9">
    <name type="scientific">Pseudomonas syringae pv. apii</name>
    <dbReference type="NCBI Taxonomy" id="81036"/>
    <lineage>
        <taxon>Bacteria</taxon>
        <taxon>Pseudomonadati</taxon>
        <taxon>Pseudomonadota</taxon>
        <taxon>Gammaproteobacteria</taxon>
        <taxon>Pseudomonadales</taxon>
        <taxon>Pseudomonadaceae</taxon>
        <taxon>Pseudomonas</taxon>
    </lineage>
</organism>
<feature type="domain" description="HTH araC/xylS-type" evidence="7">
    <location>
        <begin position="201"/>
        <end position="297"/>
    </location>
</feature>
<dbReference type="SMART" id="SM00342">
    <property type="entry name" value="HTH_ARAC"/>
    <property type="match status" value="1"/>
</dbReference>
<evidence type="ECO:0000313" key="8">
    <source>
        <dbReference type="EMBL" id="RMN94418.1"/>
    </source>
</evidence>
<name>A0A3M3RD89_9PSED</name>
<dbReference type="InterPro" id="IPR037923">
    <property type="entry name" value="HTH-like"/>
</dbReference>
<dbReference type="PROSITE" id="PS00041">
    <property type="entry name" value="HTH_ARAC_FAMILY_1"/>
    <property type="match status" value="1"/>
</dbReference>
<reference evidence="8 9" key="1">
    <citation type="submission" date="2018-08" db="EMBL/GenBank/DDBJ databases">
        <title>Recombination of ecologically and evolutionarily significant loci maintains genetic cohesion in the Pseudomonas syringae species complex.</title>
        <authorList>
            <person name="Dillon M."/>
            <person name="Thakur S."/>
            <person name="Almeida R.N.D."/>
            <person name="Weir B.S."/>
            <person name="Guttman D.S."/>
        </authorList>
    </citation>
    <scope>NUCLEOTIDE SEQUENCE [LARGE SCALE GENOMIC DNA]</scope>
    <source>
        <strain evidence="8 9">1089_5</strain>
    </source>
</reference>
<dbReference type="InterPro" id="IPR018062">
    <property type="entry name" value="HTH_AraC-typ_CS"/>
</dbReference>
<evidence type="ECO:0000256" key="1">
    <source>
        <dbReference type="ARBA" id="ARBA00004496"/>
    </source>
</evidence>
<dbReference type="PANTHER" id="PTHR46796:SF2">
    <property type="entry name" value="TRANSCRIPTIONAL REGULATORY PROTEIN"/>
    <property type="match status" value="1"/>
</dbReference>
<dbReference type="PROSITE" id="PS01124">
    <property type="entry name" value="HTH_ARAC_FAMILY_2"/>
    <property type="match status" value="1"/>
</dbReference>
<evidence type="ECO:0000256" key="5">
    <source>
        <dbReference type="ARBA" id="ARBA00023163"/>
    </source>
</evidence>
<evidence type="ECO:0000256" key="3">
    <source>
        <dbReference type="ARBA" id="ARBA00023125"/>
    </source>
</evidence>
<dbReference type="Pfam" id="PF02311">
    <property type="entry name" value="AraC_binding"/>
    <property type="match status" value="1"/>
</dbReference>
<keyword evidence="3" id="KW-0238">DNA-binding</keyword>
<accession>A0A3M3RD89</accession>
<dbReference type="Proteomes" id="UP000278062">
    <property type="component" value="Unassembled WGS sequence"/>
</dbReference>
<dbReference type="InterPro" id="IPR050204">
    <property type="entry name" value="AraC_XylS_family_regulators"/>
</dbReference>
<dbReference type="InterPro" id="IPR014710">
    <property type="entry name" value="RmlC-like_jellyroll"/>
</dbReference>
<evidence type="ECO:0000256" key="2">
    <source>
        <dbReference type="ARBA" id="ARBA00023015"/>
    </source>
</evidence>
<evidence type="ECO:0000256" key="4">
    <source>
        <dbReference type="ARBA" id="ARBA00023159"/>
    </source>
</evidence>
<keyword evidence="5" id="KW-0804">Transcription</keyword>
<dbReference type="InterPro" id="IPR009057">
    <property type="entry name" value="Homeodomain-like_sf"/>
</dbReference>
<dbReference type="GO" id="GO:0003700">
    <property type="term" value="F:DNA-binding transcription factor activity"/>
    <property type="evidence" value="ECO:0007669"/>
    <property type="project" value="InterPro"/>
</dbReference>
<dbReference type="GO" id="GO:0005737">
    <property type="term" value="C:cytoplasm"/>
    <property type="evidence" value="ECO:0007669"/>
    <property type="project" value="UniProtKB-SubCell"/>
</dbReference>